<reference evidence="1 2" key="1">
    <citation type="submission" date="2024-04" db="EMBL/GenBank/DDBJ databases">
        <title>Tritrichomonas musculus Genome.</title>
        <authorList>
            <person name="Alves-Ferreira E."/>
            <person name="Grigg M."/>
            <person name="Lorenzi H."/>
            <person name="Galac M."/>
        </authorList>
    </citation>
    <scope>NUCLEOTIDE SEQUENCE [LARGE SCALE GENOMIC DNA]</scope>
    <source>
        <strain evidence="1 2">EAF2021</strain>
    </source>
</reference>
<dbReference type="InterPro" id="IPR053139">
    <property type="entry name" value="Surface_bspA-like"/>
</dbReference>
<dbReference type="EMBL" id="JAPFFF010000010">
    <property type="protein sequence ID" value="KAK8881370.1"/>
    <property type="molecule type" value="Genomic_DNA"/>
</dbReference>
<dbReference type="Pfam" id="PF13306">
    <property type="entry name" value="LRR_5"/>
    <property type="match status" value="2"/>
</dbReference>
<dbReference type="Proteomes" id="UP001470230">
    <property type="component" value="Unassembled WGS sequence"/>
</dbReference>
<protein>
    <submittedName>
        <fullName evidence="1">Uncharacterized protein</fullName>
    </submittedName>
</protein>
<comment type="caution">
    <text evidence="1">The sequence shown here is derived from an EMBL/GenBank/DDBJ whole genome shotgun (WGS) entry which is preliminary data.</text>
</comment>
<dbReference type="InterPro" id="IPR032675">
    <property type="entry name" value="LRR_dom_sf"/>
</dbReference>
<evidence type="ECO:0000313" key="2">
    <source>
        <dbReference type="Proteomes" id="UP001470230"/>
    </source>
</evidence>
<dbReference type="SUPFAM" id="SSF48403">
    <property type="entry name" value="Ankyrin repeat"/>
    <property type="match status" value="1"/>
</dbReference>
<dbReference type="InterPro" id="IPR036770">
    <property type="entry name" value="Ankyrin_rpt-contain_sf"/>
</dbReference>
<keyword evidence="2" id="KW-1185">Reference proteome</keyword>
<name>A0ABR2JR32_9EUKA</name>
<sequence>MDFQDFVNQKNEIYSKVIMFFDCDDTETETSYQELIDIIQLSKLHEKKNDLREFLCLLMQIESNHHRDTEFFSKIEKIFQFFFNYIKPNFSNNEIFSLFQHNKRILIYLLDKNVISIDNSTSPYIYDNNPGIQYLYFTPELKSFLDEENQKLIEKDFLKLDENAITNFDTLRKTGENESFICQLIRNDSIDDFIEYVNRQNYLLSSTIEPSIFETNSFLLKKKTTLIEYAVFYGSFQIFQFLRMNDVKLTSSLWLYAIHGRNPEIIHLLEEFHVEVKNGYAELYEESIKCHHNELANYFDTNYDFRKSNEISFKYYNYSLFPDDFNDINIFAYLCKYNYISFIEILLQTLEMNFDEKVRINKASQSLLQIAANENNYEILNLLMNKIKFVCFEYCSKLTQITIPSTVTTIVEKAFNQCISLKQLIIPSSVTSIKYGAFNNCESLEQLIIPSSVVSIEGYAFHKCFLLKKIELPPSLKKIEDSTFGECKSLQEIIIPSSVVSIGKYAFSECTSLVKIEIPSSVTSIDVGAFRYCKSLSQVTFVNPCSLTLLNEHAFENCYSLQNFEIPQSLTTIKNCTFSGCHSFTKIDIPSTITSIEYGAFCNCTHLTHVNIPSSITSIDDRVFNGCNSLQHVKIPSSVTSIRQFAFKNCGALKEIFIPSSVTSIRDGAFSDCHELIKINIPSSVTSIEGNLFCRCASLKELSIPSSVTSIGYRSFYSCVGLQNIIIPSSVTSIGEHAFDNCISLKQISIPSSVTSIGEYSFECCSSLKQVELLANVTKIEKNVFSNCSALVQIEIPPSVISIEENAFYKCRSLKTIIIPPSVQTIHESAFLFCNKLQEQIPNGFPQNRNVNNDESFCIIA</sequence>
<evidence type="ECO:0000313" key="1">
    <source>
        <dbReference type="EMBL" id="KAK8881370.1"/>
    </source>
</evidence>
<accession>A0ABR2JR32</accession>
<dbReference type="SUPFAM" id="SSF52058">
    <property type="entry name" value="L domain-like"/>
    <property type="match status" value="1"/>
</dbReference>
<organism evidence="1 2">
    <name type="scientific">Tritrichomonas musculus</name>
    <dbReference type="NCBI Taxonomy" id="1915356"/>
    <lineage>
        <taxon>Eukaryota</taxon>
        <taxon>Metamonada</taxon>
        <taxon>Parabasalia</taxon>
        <taxon>Tritrichomonadida</taxon>
        <taxon>Tritrichomonadidae</taxon>
        <taxon>Tritrichomonas</taxon>
    </lineage>
</organism>
<dbReference type="Gene3D" id="3.40.50.12480">
    <property type="match status" value="1"/>
</dbReference>
<dbReference type="PANTHER" id="PTHR45661">
    <property type="entry name" value="SURFACE ANTIGEN"/>
    <property type="match status" value="1"/>
</dbReference>
<dbReference type="InterPro" id="IPR026906">
    <property type="entry name" value="LRR_5"/>
</dbReference>
<dbReference type="PANTHER" id="PTHR45661:SF3">
    <property type="entry name" value="IG-LIKE DOMAIN-CONTAINING PROTEIN"/>
    <property type="match status" value="1"/>
</dbReference>
<dbReference type="Gene3D" id="3.80.10.10">
    <property type="entry name" value="Ribonuclease Inhibitor"/>
    <property type="match status" value="4"/>
</dbReference>
<gene>
    <name evidence="1" type="ORF">M9Y10_004106</name>
</gene>
<proteinExistence type="predicted"/>